<dbReference type="OrthoDB" id="310853at2759"/>
<dbReference type="STRING" id="75743.A0A401QC86"/>
<gene>
    <name evidence="4" type="ORF">scyTo_0023626</name>
</gene>
<comment type="similarity">
    <text evidence="1">Belongs to the timeless family.</text>
</comment>
<feature type="compositionally biased region" description="Polar residues" evidence="2">
    <location>
        <begin position="116"/>
        <end position="130"/>
    </location>
</feature>
<dbReference type="InterPro" id="IPR007725">
    <property type="entry name" value="TIMELESS_C"/>
</dbReference>
<evidence type="ECO:0000256" key="1">
    <source>
        <dbReference type="ARBA" id="ARBA00008174"/>
    </source>
</evidence>
<dbReference type="AlphaFoldDB" id="A0A401QC86"/>
<organism evidence="4 5">
    <name type="scientific">Scyliorhinus torazame</name>
    <name type="common">Cloudy catshark</name>
    <name type="synonym">Catulus torazame</name>
    <dbReference type="NCBI Taxonomy" id="75743"/>
    <lineage>
        <taxon>Eukaryota</taxon>
        <taxon>Metazoa</taxon>
        <taxon>Chordata</taxon>
        <taxon>Craniata</taxon>
        <taxon>Vertebrata</taxon>
        <taxon>Chondrichthyes</taxon>
        <taxon>Elasmobranchii</taxon>
        <taxon>Galeomorphii</taxon>
        <taxon>Galeoidea</taxon>
        <taxon>Carcharhiniformes</taxon>
        <taxon>Scyliorhinidae</taxon>
        <taxon>Scyliorhinus</taxon>
    </lineage>
</organism>
<proteinExistence type="inferred from homology"/>
<evidence type="ECO:0000313" key="4">
    <source>
        <dbReference type="EMBL" id="GCB82984.1"/>
    </source>
</evidence>
<comment type="caution">
    <text evidence="4">The sequence shown here is derived from an EMBL/GenBank/DDBJ whole genome shotgun (WGS) entry which is preliminary data.</text>
</comment>
<dbReference type="EMBL" id="BFAA01031448">
    <property type="protein sequence ID" value="GCB82984.1"/>
    <property type="molecule type" value="Genomic_DNA"/>
</dbReference>
<sequence>TSVAVPLVPLSEENEDAMDHEVFQKLLKKVGIRPPADEQESFWRISANLNVMWLRKIASAISLQDGGGEAMEQGDDVGADQRSEALRALVMARERNATPTKADNDESEDRTKQAHEPTSGSDSDTKRQVTNNNPLACKLQCTERGGVMLAMCFGVARLLRSEEEMIEEAAY</sequence>
<evidence type="ECO:0000256" key="2">
    <source>
        <dbReference type="SAM" id="MobiDB-lite"/>
    </source>
</evidence>
<evidence type="ECO:0000313" key="5">
    <source>
        <dbReference type="Proteomes" id="UP000288216"/>
    </source>
</evidence>
<accession>A0A401QC86</accession>
<feature type="non-terminal residue" evidence="4">
    <location>
        <position position="1"/>
    </location>
</feature>
<dbReference type="Pfam" id="PF05029">
    <property type="entry name" value="TIMELESS_C"/>
    <property type="match status" value="1"/>
</dbReference>
<feature type="region of interest" description="Disordered" evidence="2">
    <location>
        <begin position="64"/>
        <end position="130"/>
    </location>
</feature>
<keyword evidence="5" id="KW-1185">Reference proteome</keyword>
<feature type="domain" description="Timeless C-terminal" evidence="3">
    <location>
        <begin position="4"/>
        <end position="51"/>
    </location>
</feature>
<evidence type="ECO:0000259" key="3">
    <source>
        <dbReference type="Pfam" id="PF05029"/>
    </source>
</evidence>
<name>A0A401QC86_SCYTO</name>
<dbReference type="Proteomes" id="UP000288216">
    <property type="component" value="Unassembled WGS sequence"/>
</dbReference>
<reference evidence="4 5" key="1">
    <citation type="journal article" date="2018" name="Nat. Ecol. Evol.">
        <title>Shark genomes provide insights into elasmobranch evolution and the origin of vertebrates.</title>
        <authorList>
            <person name="Hara Y"/>
            <person name="Yamaguchi K"/>
            <person name="Onimaru K"/>
            <person name="Kadota M"/>
            <person name="Koyanagi M"/>
            <person name="Keeley SD"/>
            <person name="Tatsumi K"/>
            <person name="Tanaka K"/>
            <person name="Motone F"/>
            <person name="Kageyama Y"/>
            <person name="Nozu R"/>
            <person name="Adachi N"/>
            <person name="Nishimura O"/>
            <person name="Nakagawa R"/>
            <person name="Tanegashima C"/>
            <person name="Kiyatake I"/>
            <person name="Matsumoto R"/>
            <person name="Murakumo K"/>
            <person name="Nishida K"/>
            <person name="Terakita A"/>
            <person name="Kuratani S"/>
            <person name="Sato K"/>
            <person name="Hyodo S Kuraku.S."/>
        </authorList>
    </citation>
    <scope>NUCLEOTIDE SEQUENCE [LARGE SCALE GENOMIC DNA]</scope>
</reference>
<protein>
    <recommendedName>
        <fullName evidence="3">Timeless C-terminal domain-containing protein</fullName>
    </recommendedName>
</protein>